<keyword evidence="5" id="KW-1035">Host cytoplasm</keyword>
<dbReference type="GO" id="GO:0042742">
    <property type="term" value="P:defense response to bacterium"/>
    <property type="evidence" value="ECO:0007669"/>
    <property type="project" value="UniProtKB-KW"/>
</dbReference>
<dbReference type="GO" id="GO:0003796">
    <property type="term" value="F:lysozyme activity"/>
    <property type="evidence" value="ECO:0007669"/>
    <property type="project" value="UniProtKB-EC"/>
</dbReference>
<dbReference type="CDD" id="cd00737">
    <property type="entry name" value="lyz_endolysin_autolysin"/>
    <property type="match status" value="1"/>
</dbReference>
<comment type="similarity">
    <text evidence="7">Belongs to the glycosyl hydrolase 24 family.</text>
</comment>
<dbReference type="SUPFAM" id="SSF53955">
    <property type="entry name" value="Lysozyme-like"/>
    <property type="match status" value="1"/>
</dbReference>
<dbReference type="InterPro" id="IPR033907">
    <property type="entry name" value="Endolysin_autolysin"/>
</dbReference>
<dbReference type="Proteomes" id="UP000659047">
    <property type="component" value="Unassembled WGS sequence"/>
</dbReference>
<dbReference type="GO" id="GO:0009253">
    <property type="term" value="P:peptidoglycan catabolic process"/>
    <property type="evidence" value="ECO:0007669"/>
    <property type="project" value="InterPro"/>
</dbReference>
<dbReference type="InterPro" id="IPR034690">
    <property type="entry name" value="Endolysin_T4_type"/>
</dbReference>
<dbReference type="InterPro" id="IPR002196">
    <property type="entry name" value="Glyco_hydro_24"/>
</dbReference>
<protein>
    <recommendedName>
        <fullName evidence="7">Lysozyme</fullName>
        <ecNumber evidence="7">3.2.1.17</ecNumber>
    </recommendedName>
</protein>
<keyword evidence="3 7" id="KW-0081">Bacteriolytic enzyme</keyword>
<keyword evidence="6 7" id="KW-0326">Glycosidase</keyword>
<keyword evidence="4 7" id="KW-0378">Hydrolase</keyword>
<dbReference type="InterPro" id="IPR023347">
    <property type="entry name" value="Lysozyme_dom_sf"/>
</dbReference>
<evidence type="ECO:0000256" key="3">
    <source>
        <dbReference type="ARBA" id="ARBA00022638"/>
    </source>
</evidence>
<comment type="caution">
    <text evidence="8">The sequence shown here is derived from an EMBL/GenBank/DDBJ whole genome shotgun (WGS) entry which is preliminary data.</text>
</comment>
<dbReference type="PANTHER" id="PTHR38107:SF3">
    <property type="entry name" value="LYSOZYME RRRD-RELATED"/>
    <property type="match status" value="1"/>
</dbReference>
<dbReference type="HAMAP" id="MF_04110">
    <property type="entry name" value="ENDOLYSIN_T4"/>
    <property type="match status" value="1"/>
</dbReference>
<reference evidence="8" key="1">
    <citation type="submission" date="2021-01" db="EMBL/GenBank/DDBJ databases">
        <title>Intestinitalea alba gen. nov., sp. nov., a novel genus of the family Enterobacteriaceae, isolated from the gut of the plastic-eating mealworm Tenebrio molitor L.</title>
        <authorList>
            <person name="Yang Y."/>
        </authorList>
    </citation>
    <scope>NUCLEOTIDE SEQUENCE</scope>
    <source>
        <strain evidence="8">BIT-L3</strain>
    </source>
</reference>
<gene>
    <name evidence="8" type="ORF">JJB97_14875</name>
</gene>
<dbReference type="Gene3D" id="1.10.530.40">
    <property type="match status" value="1"/>
</dbReference>
<keyword evidence="2 7" id="KW-0929">Antimicrobial</keyword>
<dbReference type="RefSeq" id="WP_238714814.1">
    <property type="nucleotide sequence ID" value="NZ_JAEPBH010000045.1"/>
</dbReference>
<dbReference type="InterPro" id="IPR023346">
    <property type="entry name" value="Lysozyme-like_dom_sf"/>
</dbReference>
<dbReference type="AlphaFoldDB" id="A0A8K0V3V9"/>
<accession>A0A8K0V3V9</accession>
<dbReference type="GO" id="GO:0016998">
    <property type="term" value="P:cell wall macromolecule catabolic process"/>
    <property type="evidence" value="ECO:0007669"/>
    <property type="project" value="InterPro"/>
</dbReference>
<dbReference type="EC" id="3.2.1.17" evidence="7"/>
<proteinExistence type="inferred from homology"/>
<dbReference type="EMBL" id="JAEPBH010000045">
    <property type="protein sequence ID" value="MBK4716588.1"/>
    <property type="molecule type" value="Genomic_DNA"/>
</dbReference>
<dbReference type="InterPro" id="IPR051018">
    <property type="entry name" value="Bacteriophage_GH24"/>
</dbReference>
<evidence type="ECO:0000256" key="2">
    <source>
        <dbReference type="ARBA" id="ARBA00022529"/>
    </source>
</evidence>
<evidence type="ECO:0000256" key="1">
    <source>
        <dbReference type="ARBA" id="ARBA00000632"/>
    </source>
</evidence>
<dbReference type="GO" id="GO:0031640">
    <property type="term" value="P:killing of cells of another organism"/>
    <property type="evidence" value="ECO:0007669"/>
    <property type="project" value="UniProtKB-KW"/>
</dbReference>
<name>A0A8K0V3V9_9ENTR</name>
<keyword evidence="9" id="KW-1185">Reference proteome</keyword>
<evidence type="ECO:0000313" key="8">
    <source>
        <dbReference type="EMBL" id="MBK4716588.1"/>
    </source>
</evidence>
<comment type="catalytic activity">
    <reaction evidence="1 7">
        <text>Hydrolysis of (1-&gt;4)-beta-linkages between N-acetylmuramic acid and N-acetyl-D-glucosamine residues in a peptidoglycan and between N-acetyl-D-glucosamine residues in chitodextrins.</text>
        <dbReference type="EC" id="3.2.1.17"/>
    </reaction>
</comment>
<dbReference type="Pfam" id="PF00959">
    <property type="entry name" value="Phage_lysozyme"/>
    <property type="match status" value="1"/>
</dbReference>
<evidence type="ECO:0000313" key="9">
    <source>
        <dbReference type="Proteomes" id="UP000659047"/>
    </source>
</evidence>
<dbReference type="PANTHER" id="PTHR38107">
    <property type="match status" value="1"/>
</dbReference>
<organism evidence="8 9">
    <name type="scientific">Tenebrionibacter intestinalis</name>
    <dbReference type="NCBI Taxonomy" id="2799638"/>
    <lineage>
        <taxon>Bacteria</taxon>
        <taxon>Pseudomonadati</taxon>
        <taxon>Pseudomonadota</taxon>
        <taxon>Gammaproteobacteria</taxon>
        <taxon>Enterobacterales</taxon>
        <taxon>Enterobacteriaceae</taxon>
        <taxon>Tenebrionibacter/Tenebrionicola group</taxon>
        <taxon>Tenebrionibacter</taxon>
    </lineage>
</organism>
<evidence type="ECO:0000256" key="7">
    <source>
        <dbReference type="RuleBase" id="RU003788"/>
    </source>
</evidence>
<evidence type="ECO:0000256" key="5">
    <source>
        <dbReference type="ARBA" id="ARBA00023200"/>
    </source>
</evidence>
<evidence type="ECO:0000256" key="4">
    <source>
        <dbReference type="ARBA" id="ARBA00022801"/>
    </source>
</evidence>
<sequence>MKISEQGLALIKRFEGYSLKAYPDPATGGAPWTIGYGWTKPVNGIPVQPGMTITAFKAEQLLRCGIVSYEQALNKLIKVPVTQAQFDAMISLAWNIGTMAFSTSTLLKCLNQKNYRGAAEQFFYWNRAGDKFMPGLQQRRIAEKRLFLS</sequence>
<evidence type="ECO:0000256" key="6">
    <source>
        <dbReference type="ARBA" id="ARBA00023295"/>
    </source>
</evidence>